<gene>
    <name evidence="16" type="primary">coaX</name>
    <name evidence="17" type="ORF">SAMN05660413_01850</name>
</gene>
<dbReference type="EC" id="2.7.1.33" evidence="6 16"/>
<dbReference type="PANTHER" id="PTHR34265">
    <property type="entry name" value="TYPE III PANTOTHENATE KINASE"/>
    <property type="match status" value="1"/>
</dbReference>
<dbReference type="Pfam" id="PF03309">
    <property type="entry name" value="Pan_kinase"/>
    <property type="match status" value="1"/>
</dbReference>
<evidence type="ECO:0000256" key="10">
    <source>
        <dbReference type="ARBA" id="ARBA00022777"/>
    </source>
</evidence>
<dbReference type="InterPro" id="IPR004619">
    <property type="entry name" value="Type_III_PanK"/>
</dbReference>
<dbReference type="GO" id="GO:0005524">
    <property type="term" value="F:ATP binding"/>
    <property type="evidence" value="ECO:0007669"/>
    <property type="project" value="UniProtKB-UniRule"/>
</dbReference>
<dbReference type="InterPro" id="IPR043129">
    <property type="entry name" value="ATPase_NBD"/>
</dbReference>
<feature type="binding site" evidence="16">
    <location>
        <position position="117"/>
    </location>
    <ligand>
        <name>K(+)</name>
        <dbReference type="ChEBI" id="CHEBI:29103"/>
    </ligand>
</feature>
<organism evidence="17 18">
    <name type="scientific">Salegentibacter flavus</name>
    <dbReference type="NCBI Taxonomy" id="287099"/>
    <lineage>
        <taxon>Bacteria</taxon>
        <taxon>Pseudomonadati</taxon>
        <taxon>Bacteroidota</taxon>
        <taxon>Flavobacteriia</taxon>
        <taxon>Flavobacteriales</taxon>
        <taxon>Flavobacteriaceae</taxon>
        <taxon>Salegentibacter</taxon>
    </lineage>
</organism>
<evidence type="ECO:0000256" key="16">
    <source>
        <dbReference type="HAMAP-Rule" id="MF_01274"/>
    </source>
</evidence>
<evidence type="ECO:0000256" key="1">
    <source>
        <dbReference type="ARBA" id="ARBA00001206"/>
    </source>
</evidence>
<dbReference type="GO" id="GO:0004594">
    <property type="term" value="F:pantothenate kinase activity"/>
    <property type="evidence" value="ECO:0007669"/>
    <property type="project" value="UniProtKB-UniRule"/>
</dbReference>
<evidence type="ECO:0000256" key="11">
    <source>
        <dbReference type="ARBA" id="ARBA00022840"/>
    </source>
</evidence>
<dbReference type="GO" id="GO:0015937">
    <property type="term" value="P:coenzyme A biosynthetic process"/>
    <property type="evidence" value="ECO:0007669"/>
    <property type="project" value="UniProtKB-UniRule"/>
</dbReference>
<dbReference type="OrthoDB" id="9804707at2"/>
<feature type="binding site" evidence="16">
    <location>
        <begin position="6"/>
        <end position="13"/>
    </location>
    <ligand>
        <name>ATP</name>
        <dbReference type="ChEBI" id="CHEBI:30616"/>
    </ligand>
</feature>
<dbReference type="EMBL" id="FOVL01000010">
    <property type="protein sequence ID" value="SFN61229.1"/>
    <property type="molecule type" value="Genomic_DNA"/>
</dbReference>
<comment type="similarity">
    <text evidence="14 16">Belongs to the type III pantothenate kinase family.</text>
</comment>
<comment type="subcellular location">
    <subcellularLocation>
        <location evidence="3 16">Cytoplasm</location>
    </subcellularLocation>
</comment>
<evidence type="ECO:0000256" key="5">
    <source>
        <dbReference type="ARBA" id="ARBA00011738"/>
    </source>
</evidence>
<evidence type="ECO:0000256" key="15">
    <source>
        <dbReference type="ARBA" id="ARBA00040883"/>
    </source>
</evidence>
<dbReference type="UniPathway" id="UPA00241">
    <property type="reaction ID" value="UER00352"/>
</dbReference>
<evidence type="ECO:0000256" key="3">
    <source>
        <dbReference type="ARBA" id="ARBA00004496"/>
    </source>
</evidence>
<protein>
    <recommendedName>
        <fullName evidence="15 16">Type III pantothenate kinase</fullName>
        <ecNumber evidence="6 16">2.7.1.33</ecNumber>
    </recommendedName>
    <alternativeName>
        <fullName evidence="16">PanK-III</fullName>
    </alternativeName>
    <alternativeName>
        <fullName evidence="16">Pantothenic acid kinase</fullName>
    </alternativeName>
</protein>
<dbReference type="HAMAP" id="MF_01274">
    <property type="entry name" value="Pantothen_kinase_3"/>
    <property type="match status" value="1"/>
</dbReference>
<evidence type="ECO:0000256" key="8">
    <source>
        <dbReference type="ARBA" id="ARBA00022679"/>
    </source>
</evidence>
<dbReference type="GO" id="GO:0046872">
    <property type="term" value="F:metal ion binding"/>
    <property type="evidence" value="ECO:0007669"/>
    <property type="project" value="UniProtKB-KW"/>
</dbReference>
<dbReference type="GO" id="GO:0005737">
    <property type="term" value="C:cytoplasm"/>
    <property type="evidence" value="ECO:0007669"/>
    <property type="project" value="UniProtKB-SubCell"/>
</dbReference>
<evidence type="ECO:0000256" key="4">
    <source>
        <dbReference type="ARBA" id="ARBA00005225"/>
    </source>
</evidence>
<keyword evidence="9 16" id="KW-0547">Nucleotide-binding</keyword>
<reference evidence="17 18" key="1">
    <citation type="submission" date="2016-10" db="EMBL/GenBank/DDBJ databases">
        <authorList>
            <person name="de Groot N.N."/>
        </authorList>
    </citation>
    <scope>NUCLEOTIDE SEQUENCE [LARGE SCALE GENOMIC DNA]</scope>
    <source>
        <strain evidence="17 18">DSM 17794</strain>
    </source>
</reference>
<keyword evidence="10 16" id="KW-0418">Kinase</keyword>
<evidence type="ECO:0000256" key="7">
    <source>
        <dbReference type="ARBA" id="ARBA00022490"/>
    </source>
</evidence>
<dbReference type="CDD" id="cd24015">
    <property type="entry name" value="ASKHA_NBD_PanK-III"/>
    <property type="match status" value="1"/>
</dbReference>
<comment type="subunit">
    <text evidence="5 16">Homodimer.</text>
</comment>
<evidence type="ECO:0000313" key="18">
    <source>
        <dbReference type="Proteomes" id="UP000199153"/>
    </source>
</evidence>
<dbReference type="NCBIfam" id="TIGR00671">
    <property type="entry name" value="baf"/>
    <property type="match status" value="1"/>
</dbReference>
<dbReference type="Proteomes" id="UP000199153">
    <property type="component" value="Unassembled WGS sequence"/>
</dbReference>
<comment type="function">
    <text evidence="16">Catalyzes the phosphorylation of pantothenate (Pan), the first step in CoA biosynthesis.</text>
</comment>
<dbReference type="PANTHER" id="PTHR34265:SF1">
    <property type="entry name" value="TYPE III PANTOTHENATE KINASE"/>
    <property type="match status" value="1"/>
</dbReference>
<keyword evidence="7 16" id="KW-0963">Cytoplasm</keyword>
<dbReference type="Gene3D" id="3.30.420.40">
    <property type="match status" value="2"/>
</dbReference>
<feature type="binding site" evidence="16">
    <location>
        <position position="87"/>
    </location>
    <ligand>
        <name>substrate</name>
    </ligand>
</feature>
<evidence type="ECO:0000256" key="6">
    <source>
        <dbReference type="ARBA" id="ARBA00012102"/>
    </source>
</evidence>
<keyword evidence="18" id="KW-1185">Reference proteome</keyword>
<proteinExistence type="inferred from homology"/>
<comment type="pathway">
    <text evidence="4 16">Cofactor biosynthesis; coenzyme A biosynthesis; CoA from (R)-pantothenate: step 1/5.</text>
</comment>
<feature type="binding site" evidence="16">
    <location>
        <position position="172"/>
    </location>
    <ligand>
        <name>substrate</name>
    </ligand>
</feature>
<feature type="active site" description="Proton acceptor" evidence="16">
    <location>
        <position position="96"/>
    </location>
</feature>
<comment type="cofactor">
    <cofactor evidence="16">
        <name>NH4(+)</name>
        <dbReference type="ChEBI" id="CHEBI:28938"/>
    </cofactor>
    <cofactor evidence="16">
        <name>K(+)</name>
        <dbReference type="ChEBI" id="CHEBI:29103"/>
    </cofactor>
    <text evidence="16">A monovalent cation. Ammonium or potassium.</text>
</comment>
<keyword evidence="16" id="KW-0479">Metal-binding</keyword>
<dbReference type="RefSeq" id="WP_093408678.1">
    <property type="nucleotide sequence ID" value="NZ_FOVL01000010.1"/>
</dbReference>
<keyword evidence="12 16" id="KW-0630">Potassium</keyword>
<evidence type="ECO:0000256" key="9">
    <source>
        <dbReference type="ARBA" id="ARBA00022741"/>
    </source>
</evidence>
<keyword evidence="11 16" id="KW-0067">ATP-binding</keyword>
<evidence type="ECO:0000313" key="17">
    <source>
        <dbReference type="EMBL" id="SFN61229.1"/>
    </source>
</evidence>
<accession>A0A1I5AG84</accession>
<dbReference type="NCBIfam" id="NF009853">
    <property type="entry name" value="PRK13320.1-5"/>
    <property type="match status" value="1"/>
</dbReference>
<keyword evidence="8 16" id="KW-0808">Transferase</keyword>
<comment type="catalytic activity">
    <reaction evidence="1 16">
        <text>(R)-pantothenate + ATP = (R)-4'-phosphopantothenate + ADP + H(+)</text>
        <dbReference type="Rhea" id="RHEA:16373"/>
        <dbReference type="ChEBI" id="CHEBI:10986"/>
        <dbReference type="ChEBI" id="CHEBI:15378"/>
        <dbReference type="ChEBI" id="CHEBI:29032"/>
        <dbReference type="ChEBI" id="CHEBI:30616"/>
        <dbReference type="ChEBI" id="CHEBI:456216"/>
        <dbReference type="EC" id="2.7.1.33"/>
    </reaction>
</comment>
<evidence type="ECO:0000256" key="14">
    <source>
        <dbReference type="ARBA" id="ARBA00038036"/>
    </source>
</evidence>
<dbReference type="STRING" id="287099.SAMN05660413_01850"/>
<feature type="binding site" evidence="16">
    <location>
        <begin position="94"/>
        <end position="97"/>
    </location>
    <ligand>
        <name>substrate</name>
    </ligand>
</feature>
<keyword evidence="13 16" id="KW-0173">Coenzyme A biosynthesis</keyword>
<evidence type="ECO:0000256" key="13">
    <source>
        <dbReference type="ARBA" id="ARBA00022993"/>
    </source>
</evidence>
<dbReference type="SUPFAM" id="SSF53067">
    <property type="entry name" value="Actin-like ATPase domain"/>
    <property type="match status" value="2"/>
</dbReference>
<evidence type="ECO:0000256" key="2">
    <source>
        <dbReference type="ARBA" id="ARBA00001958"/>
    </source>
</evidence>
<name>A0A1I5AG84_9FLAO</name>
<dbReference type="AlphaFoldDB" id="A0A1I5AG84"/>
<feature type="binding site" evidence="16">
    <location>
        <position position="120"/>
    </location>
    <ligand>
        <name>ATP</name>
        <dbReference type="ChEBI" id="CHEBI:30616"/>
    </ligand>
</feature>
<comment type="cofactor">
    <cofactor evidence="2">
        <name>K(+)</name>
        <dbReference type="ChEBI" id="CHEBI:29103"/>
    </cofactor>
</comment>
<sequence length="243" mass="27039">MNLVVDIGNTLVKMAVFQKGSLQYKVAVPGKEFFQKTEEIFKSFPHIEFSILSSVIKNTEREEKFLEERSKLVILTMDIKQPFTNHYATPATLGKDRIALIAAAVKNYPGENVLVIDAGSCITYDFKNKKDEYLGGAISPGLTMRLRAMHEFTGNLPLFKPVEASGVTGNSTKSAMNSGAVNGVLFEIDGFINLYKSENKDLTIILTGGDMLFLSKQLKNSIFANPNFLFEGLNYILEFNKTQ</sequence>
<evidence type="ECO:0000256" key="12">
    <source>
        <dbReference type="ARBA" id="ARBA00022958"/>
    </source>
</evidence>